<keyword evidence="6" id="KW-1185">Reference proteome</keyword>
<dbReference type="PANTHER" id="PTHR22836">
    <property type="entry name" value="WD40 REPEAT PROTEIN"/>
    <property type="match status" value="1"/>
</dbReference>
<dbReference type="InterPro" id="IPR001680">
    <property type="entry name" value="WD40_rpt"/>
</dbReference>
<dbReference type="PROSITE" id="PS50082">
    <property type="entry name" value="WD_REPEATS_2"/>
    <property type="match status" value="4"/>
</dbReference>
<gene>
    <name evidence="5" type="ORF">Cboi02_000121500</name>
</gene>
<dbReference type="GO" id="GO:0005847">
    <property type="term" value="C:mRNA cleavage and polyadenylation specificity factor complex"/>
    <property type="evidence" value="ECO:0007669"/>
    <property type="project" value="TreeGrafter"/>
</dbReference>
<evidence type="ECO:0000256" key="2">
    <source>
        <dbReference type="PROSITE-ProRule" id="PRU00221"/>
    </source>
</evidence>
<accession>A0A9W6WET4</accession>
<evidence type="ECO:0000256" key="4">
    <source>
        <dbReference type="SAM" id="MobiDB-lite"/>
    </source>
</evidence>
<dbReference type="SMART" id="SM00320">
    <property type="entry name" value="WD40"/>
    <property type="match status" value="7"/>
</dbReference>
<keyword evidence="3" id="KW-0507">mRNA processing</keyword>
<dbReference type="Gene3D" id="2.130.10.10">
    <property type="entry name" value="YVTN repeat-like/Quinoprotein amine dehydrogenase"/>
    <property type="match status" value="2"/>
</dbReference>
<dbReference type="AlphaFoldDB" id="A0A9W6WET4"/>
<feature type="repeat" description="WD" evidence="2">
    <location>
        <begin position="263"/>
        <end position="304"/>
    </location>
</feature>
<evidence type="ECO:0000313" key="6">
    <source>
        <dbReference type="Proteomes" id="UP001165120"/>
    </source>
</evidence>
<dbReference type="InterPro" id="IPR036322">
    <property type="entry name" value="WD40_repeat_dom_sf"/>
</dbReference>
<organism evidence="5 6">
    <name type="scientific">Candida boidinii</name>
    <name type="common">Yeast</name>
    <dbReference type="NCBI Taxonomy" id="5477"/>
    <lineage>
        <taxon>Eukaryota</taxon>
        <taxon>Fungi</taxon>
        <taxon>Dikarya</taxon>
        <taxon>Ascomycota</taxon>
        <taxon>Saccharomycotina</taxon>
        <taxon>Pichiomycetes</taxon>
        <taxon>Pichiales</taxon>
        <taxon>Pichiaceae</taxon>
        <taxon>Ogataea</taxon>
        <taxon>Ogataea/Candida clade</taxon>
    </lineage>
</organism>
<keyword evidence="3" id="KW-0539">Nucleus</keyword>
<name>A0A9W6WET4_CANBO</name>
<dbReference type="EMBL" id="BSXN01000269">
    <property type="protein sequence ID" value="GME67860.1"/>
    <property type="molecule type" value="Genomic_DNA"/>
</dbReference>
<dbReference type="Pfam" id="PF00400">
    <property type="entry name" value="WD40"/>
    <property type="match status" value="4"/>
</dbReference>
<dbReference type="PROSITE" id="PS50294">
    <property type="entry name" value="WD_REPEATS_REGION"/>
    <property type="match status" value="4"/>
</dbReference>
<sequence length="542" mass="61671">MSYNQSRNGNTGGSGGPQFETQSHSFQSNNQHFNGYSQQQGQGQQRQRQQNQNQNQNNNQSQQSQQSSQQKSSHRRTIDYFTPLGRYMISKNTGKFKKRQPIGKIRPEASYLTYLLPPNKQQPVEVDISTKFVHVSTNKSKHAIHAIKWTPDARRVVVSSHSGEFTLWNGLTFNFESIMQAHDSPIYSLDYSHNSDWLLSADEEGTIKYWQPNFNNVNIIRKAHDNAIQDLVFSPNDSKFVSCSDDQTLKIWEFSSSKEERVLKGHHWDVKCCDWHPTLGLIVSGSKDNLLKFWDPRSGKNISTLHEFKHTVTSSKFQRLGNARLLACVSRDHSTRILDLRMMKSINIIKSSNDVDLSSITWHPVHSSMLTIGGYDGSLNSYNTSQYIAPEQLYEENINAKLNELNGVNKTFSTNSMNTLSSNSNSNSNSRKFTATNLDATHSIPFAHDKAIHTIEYHPLGHILCSAGADKSMRFWCRSRPNDSNAFRDSAYTGESWTQQNQQSLINNIKDQPTGANRSVLGSSYRRNNNNSNNNSKYNKRD</sequence>
<dbReference type="GO" id="GO:0031124">
    <property type="term" value="P:mRNA 3'-end processing"/>
    <property type="evidence" value="ECO:0007669"/>
    <property type="project" value="UniProtKB-UniRule"/>
</dbReference>
<feature type="compositionally biased region" description="Polar residues" evidence="4">
    <location>
        <begin position="19"/>
        <end position="36"/>
    </location>
</feature>
<feature type="repeat" description="WD" evidence="2">
    <location>
        <begin position="221"/>
        <end position="262"/>
    </location>
</feature>
<evidence type="ECO:0000256" key="1">
    <source>
        <dbReference type="ARBA" id="ARBA00026154"/>
    </source>
</evidence>
<feature type="repeat" description="WD" evidence="2">
    <location>
        <begin position="445"/>
        <end position="476"/>
    </location>
</feature>
<dbReference type="Proteomes" id="UP001165120">
    <property type="component" value="Unassembled WGS sequence"/>
</dbReference>
<feature type="compositionally biased region" description="Low complexity" evidence="4">
    <location>
        <begin position="37"/>
        <end position="70"/>
    </location>
</feature>
<reference evidence="5" key="1">
    <citation type="submission" date="2023-04" db="EMBL/GenBank/DDBJ databases">
        <title>Candida boidinii NBRC 10035.</title>
        <authorList>
            <person name="Ichikawa N."/>
            <person name="Sato H."/>
            <person name="Tonouchi N."/>
        </authorList>
    </citation>
    <scope>NUCLEOTIDE SEQUENCE</scope>
    <source>
        <strain evidence="5">NBRC 10035</strain>
    </source>
</reference>
<feature type="compositionally biased region" description="Polar residues" evidence="4">
    <location>
        <begin position="507"/>
        <end position="522"/>
    </location>
</feature>
<feature type="region of interest" description="Disordered" evidence="4">
    <location>
        <begin position="1"/>
        <end position="80"/>
    </location>
</feature>
<dbReference type="InterPro" id="IPR045245">
    <property type="entry name" value="Pfs2-like"/>
</dbReference>
<feature type="region of interest" description="Disordered" evidence="4">
    <location>
        <begin position="507"/>
        <end position="542"/>
    </location>
</feature>
<protein>
    <recommendedName>
        <fullName evidence="1 3">Polyadenylation factor subunit 2</fullName>
    </recommendedName>
</protein>
<comment type="caution">
    <text evidence="5">The sequence shown here is derived from an EMBL/GenBank/DDBJ whole genome shotgun (WGS) entry which is preliminary data.</text>
</comment>
<dbReference type="SUPFAM" id="SSF50978">
    <property type="entry name" value="WD40 repeat-like"/>
    <property type="match status" value="1"/>
</dbReference>
<keyword evidence="2" id="KW-0853">WD repeat</keyword>
<evidence type="ECO:0000256" key="3">
    <source>
        <dbReference type="RuleBase" id="RU369034"/>
    </source>
</evidence>
<dbReference type="CDD" id="cd00200">
    <property type="entry name" value="WD40"/>
    <property type="match status" value="1"/>
</dbReference>
<comment type="subcellular location">
    <subcellularLocation>
        <location evidence="3">Nucleus</location>
    </subcellularLocation>
</comment>
<dbReference type="InterPro" id="IPR015943">
    <property type="entry name" value="WD40/YVTN_repeat-like_dom_sf"/>
</dbReference>
<proteinExistence type="predicted"/>
<dbReference type="PANTHER" id="PTHR22836:SF0">
    <property type="entry name" value="PRE-MRNA 3' END PROCESSING PROTEIN WDR33"/>
    <property type="match status" value="1"/>
</dbReference>
<comment type="function">
    <text evidence="3">Required for 3'-end cleavage and polyadenylation of pre-mRNAs.</text>
</comment>
<evidence type="ECO:0000313" key="5">
    <source>
        <dbReference type="EMBL" id="GME67860.1"/>
    </source>
</evidence>
<feature type="repeat" description="WD" evidence="2">
    <location>
        <begin position="179"/>
        <end position="211"/>
    </location>
</feature>
<feature type="compositionally biased region" description="Low complexity" evidence="4">
    <location>
        <begin position="523"/>
        <end position="542"/>
    </location>
</feature>